<protein>
    <submittedName>
        <fullName evidence="1">Uncharacterized protein</fullName>
    </submittedName>
</protein>
<accession>A0A371ELF0</accession>
<comment type="caution">
    <text evidence="1">The sequence shown here is derived from an EMBL/GenBank/DDBJ whole genome shotgun (WGS) entry which is preliminary data.</text>
</comment>
<dbReference type="Proteomes" id="UP000257109">
    <property type="component" value="Unassembled WGS sequence"/>
</dbReference>
<proteinExistence type="predicted"/>
<keyword evidence="2" id="KW-1185">Reference proteome</keyword>
<feature type="non-terminal residue" evidence="1">
    <location>
        <position position="1"/>
    </location>
</feature>
<organism evidence="1 2">
    <name type="scientific">Mucuna pruriens</name>
    <name type="common">Velvet bean</name>
    <name type="synonym">Dolichos pruriens</name>
    <dbReference type="NCBI Taxonomy" id="157652"/>
    <lineage>
        <taxon>Eukaryota</taxon>
        <taxon>Viridiplantae</taxon>
        <taxon>Streptophyta</taxon>
        <taxon>Embryophyta</taxon>
        <taxon>Tracheophyta</taxon>
        <taxon>Spermatophyta</taxon>
        <taxon>Magnoliopsida</taxon>
        <taxon>eudicotyledons</taxon>
        <taxon>Gunneridae</taxon>
        <taxon>Pentapetalae</taxon>
        <taxon>rosids</taxon>
        <taxon>fabids</taxon>
        <taxon>Fabales</taxon>
        <taxon>Fabaceae</taxon>
        <taxon>Papilionoideae</taxon>
        <taxon>50 kb inversion clade</taxon>
        <taxon>NPAAA clade</taxon>
        <taxon>indigoferoid/millettioid clade</taxon>
        <taxon>Phaseoleae</taxon>
        <taxon>Mucuna</taxon>
    </lineage>
</organism>
<dbReference type="AlphaFoldDB" id="A0A371ELF0"/>
<dbReference type="OrthoDB" id="2919534at2759"/>
<name>A0A371ELF0_MUCPR</name>
<evidence type="ECO:0000313" key="1">
    <source>
        <dbReference type="EMBL" id="RDX66875.1"/>
    </source>
</evidence>
<reference evidence="1" key="1">
    <citation type="submission" date="2018-05" db="EMBL/GenBank/DDBJ databases">
        <title>Draft genome of Mucuna pruriens seed.</title>
        <authorList>
            <person name="Nnadi N.E."/>
            <person name="Vos R."/>
            <person name="Hasami M.H."/>
            <person name="Devisetty U.K."/>
            <person name="Aguiy J.C."/>
        </authorList>
    </citation>
    <scope>NUCLEOTIDE SEQUENCE [LARGE SCALE GENOMIC DNA]</scope>
    <source>
        <strain evidence="1">JCA_2017</strain>
    </source>
</reference>
<dbReference type="EMBL" id="QJKJ01013237">
    <property type="protein sequence ID" value="RDX66875.1"/>
    <property type="molecule type" value="Genomic_DNA"/>
</dbReference>
<sequence length="119" mass="13072">MTRERDNIPTSHRGTIATISGGAGNLKLTAPRSVEVGEVQAVLTEANATPLGRRQSGLVVTFDDRDLKLGPPIQDELMVISVIAVEYKVERVLIDQGSSANILYWSTFRRMGLQYLNES</sequence>
<evidence type="ECO:0000313" key="2">
    <source>
        <dbReference type="Proteomes" id="UP000257109"/>
    </source>
</evidence>
<gene>
    <name evidence="1" type="ORF">CR513_54318</name>
</gene>